<dbReference type="PANTHER" id="PTHR43678:SF1">
    <property type="entry name" value="BETA-N-ACETYLHEXOSAMINIDASE"/>
    <property type="match status" value="1"/>
</dbReference>
<feature type="domain" description="Glycoside hydrolase family 20 catalytic" evidence="6">
    <location>
        <begin position="45"/>
        <end position="363"/>
    </location>
</feature>
<feature type="compositionally biased region" description="Low complexity" evidence="3">
    <location>
        <begin position="462"/>
        <end position="472"/>
    </location>
</feature>
<evidence type="ECO:0000256" key="5">
    <source>
        <dbReference type="SAM" id="SignalP"/>
    </source>
</evidence>
<evidence type="ECO:0000259" key="6">
    <source>
        <dbReference type="Pfam" id="PF00728"/>
    </source>
</evidence>
<dbReference type="AlphaFoldDB" id="A0A1Y4QE51"/>
<dbReference type="SUPFAM" id="SSF51445">
    <property type="entry name" value="(Trans)glycosidases"/>
    <property type="match status" value="1"/>
</dbReference>
<dbReference type="InterPro" id="IPR017853">
    <property type="entry name" value="GH"/>
</dbReference>
<dbReference type="Proteomes" id="UP000196258">
    <property type="component" value="Unassembled WGS sequence"/>
</dbReference>
<name>A0A1Y4QE51_9FIRM</name>
<evidence type="ECO:0000256" key="4">
    <source>
        <dbReference type="SAM" id="Phobius"/>
    </source>
</evidence>
<evidence type="ECO:0000256" key="3">
    <source>
        <dbReference type="SAM" id="MobiDB-lite"/>
    </source>
</evidence>
<dbReference type="Gene3D" id="1.20.1270.90">
    <property type="entry name" value="AF1782-like"/>
    <property type="match status" value="1"/>
</dbReference>
<organism evidence="7 8">
    <name type="scientific">Thomasclavelia spiroformis</name>
    <dbReference type="NCBI Taxonomy" id="29348"/>
    <lineage>
        <taxon>Bacteria</taxon>
        <taxon>Bacillati</taxon>
        <taxon>Bacillota</taxon>
        <taxon>Erysipelotrichia</taxon>
        <taxon>Erysipelotrichales</taxon>
        <taxon>Coprobacillaceae</taxon>
        <taxon>Thomasclavelia</taxon>
    </lineage>
</organism>
<gene>
    <name evidence="7" type="ORF">B5E91_12675</name>
</gene>
<evidence type="ECO:0000313" key="8">
    <source>
        <dbReference type="Proteomes" id="UP000196258"/>
    </source>
</evidence>
<feature type="chain" id="PRO_5038347222" evidence="5">
    <location>
        <begin position="24"/>
        <end position="501"/>
    </location>
</feature>
<feature type="signal peptide" evidence="5">
    <location>
        <begin position="1"/>
        <end position="23"/>
    </location>
</feature>
<reference evidence="8" key="1">
    <citation type="submission" date="2017-04" db="EMBL/GenBank/DDBJ databases">
        <title>Function of individual gut microbiota members based on whole genome sequencing of pure cultures obtained from chicken caecum.</title>
        <authorList>
            <person name="Medvecky M."/>
            <person name="Cejkova D."/>
            <person name="Polansky O."/>
            <person name="Karasova D."/>
            <person name="Kubasova T."/>
            <person name="Cizek A."/>
            <person name="Rychlik I."/>
        </authorList>
    </citation>
    <scope>NUCLEOTIDE SEQUENCE [LARGE SCALE GENOMIC DNA]</scope>
    <source>
        <strain evidence="8">An149</strain>
    </source>
</reference>
<dbReference type="PANTHER" id="PTHR43678">
    <property type="entry name" value="PUTATIVE (AFU_ORTHOLOGUE AFUA_2G00640)-RELATED"/>
    <property type="match status" value="1"/>
</dbReference>
<dbReference type="GO" id="GO:0004563">
    <property type="term" value="F:beta-N-acetylhexosaminidase activity"/>
    <property type="evidence" value="ECO:0007669"/>
    <property type="project" value="UniProtKB-ARBA"/>
</dbReference>
<sequence>MKKNFRKLVITLVCMVLAITTFAMNSTKSIYATNDDQKLRSVFSIDAGRKYFSEEQLIRIVEKAYKNGYTDVQILLGNDALRLFLDDMSLSVNGKNYASDDVKAALTKGNSEYYNDPNGNALTQAEIERVLAYAKSKGMNIIPVINTPGHMDSILVAMEELGISNPAFQGSKRTVDVTNKEAVDFAQALVKKYVDFFSEYCEIFNFGCDEYANDVNSGGWQKLQDQGFYDEFIAYVNGLAKIIKDANMLPMCFNDGIYYNSNDSFGTFDKDIIISYWIAGWWGYDVAKPEYLVEKGHKILNTNDGWYWVLGNYNYEEHNNPYFYEKTVTNINSKKFTEVAGAKGEIPIIGSMQCVWSDYPEATYEEDVVFELMDLFSSKHSDYLIRPADYTKVEEALAKIPADLSIYTDESVNALIAAKDAVVYNLDISKQAEVDAMAKAINDAIANLKLKEVNNPSDSNNPETTKPETAPATGDMTNMYFFVTTAMAAGALAVLLRKKRA</sequence>
<comment type="caution">
    <text evidence="7">The sequence shown here is derived from an EMBL/GenBank/DDBJ whole genome shotgun (WGS) entry which is preliminary data.</text>
</comment>
<protein>
    <submittedName>
        <fullName evidence="7">Lacto-N-biosidase</fullName>
    </submittedName>
</protein>
<feature type="region of interest" description="Disordered" evidence="3">
    <location>
        <begin position="452"/>
        <end position="472"/>
    </location>
</feature>
<keyword evidence="4" id="KW-0812">Transmembrane</keyword>
<evidence type="ECO:0000313" key="7">
    <source>
        <dbReference type="EMBL" id="OUQ03497.1"/>
    </source>
</evidence>
<feature type="transmembrane region" description="Helical" evidence="4">
    <location>
        <begin position="479"/>
        <end position="496"/>
    </location>
</feature>
<keyword evidence="4" id="KW-0472">Membrane</keyword>
<keyword evidence="5" id="KW-0732">Signal</keyword>
<keyword evidence="4" id="KW-1133">Transmembrane helix</keyword>
<dbReference type="Pfam" id="PF00728">
    <property type="entry name" value="Glyco_hydro_20"/>
    <property type="match status" value="1"/>
</dbReference>
<dbReference type="InterPro" id="IPR015883">
    <property type="entry name" value="Glyco_hydro_20_cat"/>
</dbReference>
<comment type="similarity">
    <text evidence="1">Belongs to the glycosyl hydrolase 20 family.</text>
</comment>
<evidence type="ECO:0000256" key="2">
    <source>
        <dbReference type="ARBA" id="ARBA00022801"/>
    </source>
</evidence>
<proteinExistence type="inferred from homology"/>
<evidence type="ECO:0000256" key="1">
    <source>
        <dbReference type="ARBA" id="ARBA00006285"/>
    </source>
</evidence>
<dbReference type="CDD" id="cd06564">
    <property type="entry name" value="GH20_DspB_LnbB-like"/>
    <property type="match status" value="1"/>
</dbReference>
<keyword evidence="2" id="KW-0378">Hydrolase</keyword>
<dbReference type="GO" id="GO:0005975">
    <property type="term" value="P:carbohydrate metabolic process"/>
    <property type="evidence" value="ECO:0007669"/>
    <property type="project" value="InterPro"/>
</dbReference>
<accession>A0A1Y4QE51</accession>
<dbReference type="EMBL" id="NFLB01000019">
    <property type="protein sequence ID" value="OUQ03497.1"/>
    <property type="molecule type" value="Genomic_DNA"/>
</dbReference>
<dbReference type="InterPro" id="IPR052764">
    <property type="entry name" value="GH20_Enzymes"/>
</dbReference>
<dbReference type="RefSeq" id="WP_087258364.1">
    <property type="nucleotide sequence ID" value="NZ_CAJFOD010000044.1"/>
</dbReference>
<dbReference type="Gene3D" id="3.20.20.80">
    <property type="entry name" value="Glycosidases"/>
    <property type="match status" value="1"/>
</dbReference>